<feature type="short sequence motif" description="Cx2C motif 2" evidence="10">
    <location>
        <begin position="206"/>
        <end position="209"/>
    </location>
</feature>
<reference evidence="13" key="1">
    <citation type="submission" date="2021-06" db="EMBL/GenBank/DDBJ databases">
        <authorList>
            <person name="Kallberg Y."/>
            <person name="Tangrot J."/>
            <person name="Rosling A."/>
        </authorList>
    </citation>
    <scope>NUCLEOTIDE SEQUENCE</scope>
    <source>
        <strain evidence="13">AZ414A</strain>
    </source>
</reference>
<name>A0A9N8YQR7_9GLOM</name>
<evidence type="ECO:0000256" key="7">
    <source>
        <dbReference type="ARBA" id="ARBA00023004"/>
    </source>
</evidence>
<dbReference type="Pfam" id="PF05093">
    <property type="entry name" value="CIAPIN1"/>
    <property type="match status" value="2"/>
</dbReference>
<feature type="binding site" evidence="10">
    <location>
        <position position="206"/>
    </location>
    <ligand>
        <name>[4Fe-4S] cluster</name>
        <dbReference type="ChEBI" id="CHEBI:49883"/>
    </ligand>
</feature>
<comment type="domain">
    <text evidence="10">The C-terminal domain binds 2 Fe-S clusters but is otherwise mostly in an intrinsically disordered conformation.</text>
</comment>
<organism evidence="13 14">
    <name type="scientific">Diversispora eburnea</name>
    <dbReference type="NCBI Taxonomy" id="1213867"/>
    <lineage>
        <taxon>Eukaryota</taxon>
        <taxon>Fungi</taxon>
        <taxon>Fungi incertae sedis</taxon>
        <taxon>Mucoromycota</taxon>
        <taxon>Glomeromycotina</taxon>
        <taxon>Glomeromycetes</taxon>
        <taxon>Diversisporales</taxon>
        <taxon>Diversisporaceae</taxon>
        <taxon>Diversispora</taxon>
    </lineage>
</organism>
<comment type="cofactor">
    <cofactor evidence="1 10">
        <name>[4Fe-4S] cluster</name>
        <dbReference type="ChEBI" id="CHEBI:49883"/>
    </cofactor>
</comment>
<feature type="short sequence motif" description="Cx2C motif 1" evidence="10">
    <location>
        <begin position="195"/>
        <end position="198"/>
    </location>
</feature>
<evidence type="ECO:0000256" key="2">
    <source>
        <dbReference type="ARBA" id="ARBA00008169"/>
    </source>
</evidence>
<feature type="binding site" evidence="10">
    <location>
        <position position="198"/>
    </location>
    <ligand>
        <name>[4Fe-4S] cluster</name>
        <dbReference type="ChEBI" id="CHEBI:49883"/>
    </ligand>
</feature>
<keyword evidence="5 10" id="KW-0001">2Fe-2S</keyword>
<feature type="binding site" evidence="10">
    <location>
        <position position="171"/>
    </location>
    <ligand>
        <name>[2Fe-2S] cluster</name>
        <dbReference type="ChEBI" id="CHEBI:190135"/>
    </ligand>
</feature>
<dbReference type="InterPro" id="IPR046408">
    <property type="entry name" value="CIAPIN1"/>
</dbReference>
<feature type="domain" description="Anamorsin N-terminal" evidence="12">
    <location>
        <begin position="39"/>
        <end position="125"/>
    </location>
</feature>
<keyword evidence="6 10" id="KW-0479">Metal-binding</keyword>
<comment type="caution">
    <text evidence="10">Lacks conserved residue(s) required for the propagation of feature annotation.</text>
</comment>
<evidence type="ECO:0000256" key="1">
    <source>
        <dbReference type="ARBA" id="ARBA00001966"/>
    </source>
</evidence>
<dbReference type="GO" id="GO:0051539">
    <property type="term" value="F:4 iron, 4 sulfur cluster binding"/>
    <property type="evidence" value="ECO:0007669"/>
    <property type="project" value="UniProtKB-KW"/>
</dbReference>
<feature type="region of interest" description="Fe-S binding site B" evidence="10">
    <location>
        <begin position="195"/>
        <end position="209"/>
    </location>
</feature>
<sequence length="236" mass="25750">MSFNKVLLIKSNSDLAQIDHFCRQTSVNEPAIVDLNKIDSLPISSYNSVYSNHLGPLCSVHSNKSLVKIATTLLPGGVFYLKEPVLVEARSDDAWPVTRTKQDLTRELKLAGLVDIEILTKKPIYEVGTSLALPFAKKVSNNINNHIKPDKSTLIRPDCETSGKRKACKNCSCGLAEELENEEKAAEPVAPTSSCGNCFLGDAFRCSTCPYLGFPKFAPGEKVVLAGNMMDDDIEA</sequence>
<keyword evidence="7 10" id="KW-0408">Iron</keyword>
<evidence type="ECO:0000256" key="3">
    <source>
        <dbReference type="ARBA" id="ARBA00022485"/>
    </source>
</evidence>
<comment type="cofactor">
    <cofactor evidence="10">
        <name>[2Fe-2S] cluster</name>
        <dbReference type="ChEBI" id="CHEBI:190135"/>
    </cofactor>
</comment>
<evidence type="ECO:0000256" key="10">
    <source>
        <dbReference type="HAMAP-Rule" id="MF_03115"/>
    </source>
</evidence>
<keyword evidence="14" id="KW-1185">Reference proteome</keyword>
<evidence type="ECO:0000256" key="5">
    <source>
        <dbReference type="ARBA" id="ARBA00022714"/>
    </source>
</evidence>
<evidence type="ECO:0000259" key="12">
    <source>
        <dbReference type="Pfam" id="PF20922"/>
    </source>
</evidence>
<evidence type="ECO:0000256" key="9">
    <source>
        <dbReference type="ARBA" id="ARBA00023128"/>
    </source>
</evidence>
<proteinExistence type="inferred from homology"/>
<dbReference type="GO" id="GO:0046872">
    <property type="term" value="F:metal ion binding"/>
    <property type="evidence" value="ECO:0007669"/>
    <property type="project" value="UniProtKB-KW"/>
</dbReference>
<evidence type="ECO:0000313" key="14">
    <source>
        <dbReference type="Proteomes" id="UP000789706"/>
    </source>
</evidence>
<keyword evidence="9 10" id="KW-0496">Mitochondrion</keyword>
<feature type="domain" description="Anamorsin C-terminal" evidence="11">
    <location>
        <begin position="156"/>
        <end position="186"/>
    </location>
</feature>
<comment type="caution">
    <text evidence="13">The sequence shown here is derived from an EMBL/GenBank/DDBJ whole genome shotgun (WGS) entry which is preliminary data.</text>
</comment>
<evidence type="ECO:0000313" key="13">
    <source>
        <dbReference type="EMBL" id="CAG8439970.1"/>
    </source>
</evidence>
<feature type="binding site" evidence="10">
    <location>
        <position position="168"/>
    </location>
    <ligand>
        <name>[2Fe-2S] cluster</name>
        <dbReference type="ChEBI" id="CHEBI:190135"/>
    </ligand>
</feature>
<feature type="binding site" evidence="10">
    <location>
        <position position="195"/>
    </location>
    <ligand>
        <name>[4Fe-4S] cluster</name>
        <dbReference type="ChEBI" id="CHEBI:49883"/>
    </ligand>
</feature>
<evidence type="ECO:0000256" key="6">
    <source>
        <dbReference type="ARBA" id="ARBA00022723"/>
    </source>
</evidence>
<keyword evidence="4 10" id="KW-0963">Cytoplasm</keyword>
<dbReference type="GO" id="GO:0005758">
    <property type="term" value="C:mitochondrial intermembrane space"/>
    <property type="evidence" value="ECO:0007669"/>
    <property type="project" value="UniProtKB-SubCell"/>
</dbReference>
<dbReference type="Gene3D" id="3.40.50.150">
    <property type="entry name" value="Vaccinia Virus protein VP39"/>
    <property type="match status" value="1"/>
</dbReference>
<dbReference type="HAMAP" id="MF_03115">
    <property type="entry name" value="Anamorsin"/>
    <property type="match status" value="1"/>
</dbReference>
<keyword evidence="3 10" id="KW-0004">4Fe-4S</keyword>
<dbReference type="EMBL" id="CAJVPK010000059">
    <property type="protein sequence ID" value="CAG8439970.1"/>
    <property type="molecule type" value="Genomic_DNA"/>
</dbReference>
<comment type="similarity">
    <text evidence="2 10">Belongs to the anamorsin family.</text>
</comment>
<dbReference type="Pfam" id="PF20922">
    <property type="entry name" value="Anamorsin_N"/>
    <property type="match status" value="1"/>
</dbReference>
<feature type="binding site" evidence="10">
    <location>
        <position position="173"/>
    </location>
    <ligand>
        <name>[2Fe-2S] cluster</name>
        <dbReference type="ChEBI" id="CHEBI:190135"/>
    </ligand>
</feature>
<accession>A0A9N8YQR7</accession>
<dbReference type="AlphaFoldDB" id="A0A9N8YQR7"/>
<comment type="domain">
    <text evidence="10">The N-terminal domain has structural similarity with S-adenosyl-L-methionine-dependent methyltransferases, but does not bind S-adenosyl-L-methionine. It is required for correct assembly of the 2 Fe-S clusters.</text>
</comment>
<dbReference type="OrthoDB" id="311633at2759"/>
<protein>
    <submittedName>
        <fullName evidence="13">6866_t:CDS:1</fullName>
    </submittedName>
</protein>
<feature type="binding site" evidence="10">
    <location>
        <position position="159"/>
    </location>
    <ligand>
        <name>[2Fe-2S] cluster</name>
        <dbReference type="ChEBI" id="CHEBI:190135"/>
    </ligand>
</feature>
<comment type="domain">
    <text evidence="10">The twin Cx2C motifs are involved in the recognition by the mitochondrial MIA40-ERV1 disulfide relay system. The formation of 2 disulfide bonds in the Cx2C motifs through dithiol/disulfide exchange reactions effectively traps the protein in the mitochondrial intermembrane space.</text>
</comment>
<dbReference type="InterPro" id="IPR029063">
    <property type="entry name" value="SAM-dependent_MTases_sf"/>
</dbReference>
<feature type="binding site" evidence="10">
    <location>
        <position position="209"/>
    </location>
    <ligand>
        <name>[4Fe-4S] cluster</name>
        <dbReference type="ChEBI" id="CHEBI:49883"/>
    </ligand>
</feature>
<dbReference type="GO" id="GO:0051537">
    <property type="term" value="F:2 iron, 2 sulfur cluster binding"/>
    <property type="evidence" value="ECO:0007669"/>
    <property type="project" value="UniProtKB-UniRule"/>
</dbReference>
<dbReference type="GO" id="GO:0009055">
    <property type="term" value="F:electron transfer activity"/>
    <property type="evidence" value="ECO:0007669"/>
    <property type="project" value="UniProtKB-UniRule"/>
</dbReference>
<evidence type="ECO:0000259" key="11">
    <source>
        <dbReference type="Pfam" id="PF05093"/>
    </source>
</evidence>
<feature type="domain" description="Anamorsin C-terminal" evidence="11">
    <location>
        <begin position="192"/>
        <end position="224"/>
    </location>
</feature>
<dbReference type="Proteomes" id="UP000789706">
    <property type="component" value="Unassembled WGS sequence"/>
</dbReference>
<evidence type="ECO:0000256" key="8">
    <source>
        <dbReference type="ARBA" id="ARBA00023014"/>
    </source>
</evidence>
<comment type="subcellular location">
    <subcellularLocation>
        <location evidence="10">Cytoplasm</location>
    </subcellularLocation>
    <subcellularLocation>
        <location evidence="10">Mitochondrion intermembrane space</location>
    </subcellularLocation>
</comment>
<dbReference type="PANTHER" id="PTHR13273:SF14">
    <property type="entry name" value="ANAMORSIN"/>
    <property type="match status" value="1"/>
</dbReference>
<dbReference type="InterPro" id="IPR007785">
    <property type="entry name" value="Anamorsin"/>
</dbReference>
<dbReference type="InterPro" id="IPR049011">
    <property type="entry name" value="Anamorsin_N_metazoan"/>
</dbReference>
<keyword evidence="8 10" id="KW-0411">Iron-sulfur</keyword>
<dbReference type="GO" id="GO:0016226">
    <property type="term" value="P:iron-sulfur cluster assembly"/>
    <property type="evidence" value="ECO:0007669"/>
    <property type="project" value="UniProtKB-UniRule"/>
</dbReference>
<evidence type="ECO:0000256" key="4">
    <source>
        <dbReference type="ARBA" id="ARBA00022490"/>
    </source>
</evidence>
<dbReference type="PANTHER" id="PTHR13273">
    <property type="entry name" value="ANAMORSIN"/>
    <property type="match status" value="1"/>
</dbReference>
<gene>
    <name evidence="13" type="ORF">DEBURN_LOCUS1362</name>
</gene>